<reference evidence="10 11" key="1">
    <citation type="submission" date="2020-02" db="EMBL/GenBank/DDBJ databases">
        <authorList>
            <person name="Hogendoorn C."/>
        </authorList>
    </citation>
    <scope>NUCLEOTIDE SEQUENCE [LARGE SCALE GENOMIC DNA]</scope>
    <source>
        <strain evidence="10">R501</strain>
    </source>
</reference>
<dbReference type="InterPro" id="IPR011701">
    <property type="entry name" value="MFS"/>
</dbReference>
<sequence length="493" mass="51951">MLASRTAAGQALRGRALWAAFAAATTGTFMVNVDASVVNVALPVLAHRFLLPVTILQWAITAYLLVITGTLPLVGRLADSLGRKEVFVAGIAAFTLGSILSALAPDFAVLVAARAFQGLGGATIQANVMAIVALLFPRERRGQALGLIGSVVAAGTLFGPPLGGLLTATWGWRSIFWINVPIGLWGVWASWHYLPRFPRDPAHPLPSLDWAGAAWFLAAVTALQLGLSLLHSPRGWALTALAAGLTALFVRREARAARPLVPPSVFRNPPFTLNLLAGLDYFMLLMFPAFLLPIYLGQVLHLPVGLIGLLMTPQALLMIVVSPWGGRLADRIGVLWPARAGLLLFAAADLGFVLLPGRHAGVWPVLILLALVGVAAGLFSSPNNSAVLGSVPPRDLGLGSSLLAIQRNLGRSLGVALASILLSLIWMAHGLSPDLSPRYPHYAAWFLMAFKGVFLAGAALAAAGLVLVRTPPYAHAARREPEPGTGSPRSARS</sequence>
<accession>A0A6F8ZCQ3</accession>
<evidence type="ECO:0000313" key="11">
    <source>
        <dbReference type="Proteomes" id="UP000503399"/>
    </source>
</evidence>
<dbReference type="KEGG" id="hfv:R50_0142"/>
<feature type="transmembrane region" description="Helical" evidence="8">
    <location>
        <begin position="86"/>
        <end position="104"/>
    </location>
</feature>
<evidence type="ECO:0000256" key="8">
    <source>
        <dbReference type="SAM" id="Phobius"/>
    </source>
</evidence>
<evidence type="ECO:0000256" key="1">
    <source>
        <dbReference type="ARBA" id="ARBA00004651"/>
    </source>
</evidence>
<dbReference type="AlphaFoldDB" id="A0A6F8ZCQ3"/>
<dbReference type="GO" id="GO:0022857">
    <property type="term" value="F:transmembrane transporter activity"/>
    <property type="evidence" value="ECO:0007669"/>
    <property type="project" value="InterPro"/>
</dbReference>
<dbReference type="Gene3D" id="1.20.1720.10">
    <property type="entry name" value="Multidrug resistance protein D"/>
    <property type="match status" value="1"/>
</dbReference>
<feature type="domain" description="Major facilitator superfamily (MFS) profile" evidence="9">
    <location>
        <begin position="20"/>
        <end position="476"/>
    </location>
</feature>
<feature type="transmembrane region" description="Helical" evidence="8">
    <location>
        <begin position="144"/>
        <end position="163"/>
    </location>
</feature>
<feature type="transmembrane region" description="Helical" evidence="8">
    <location>
        <begin position="413"/>
        <end position="431"/>
    </location>
</feature>
<keyword evidence="4" id="KW-1003">Cell membrane</keyword>
<evidence type="ECO:0000313" key="10">
    <source>
        <dbReference type="EMBL" id="CAB1127648.1"/>
    </source>
</evidence>
<feature type="transmembrane region" description="Helical" evidence="8">
    <location>
        <begin position="302"/>
        <end position="322"/>
    </location>
</feature>
<name>A0A6F8ZCQ3_9FIRM</name>
<keyword evidence="11" id="KW-1185">Reference proteome</keyword>
<proteinExistence type="inferred from homology"/>
<evidence type="ECO:0000259" key="9">
    <source>
        <dbReference type="PROSITE" id="PS50850"/>
    </source>
</evidence>
<evidence type="ECO:0000256" key="5">
    <source>
        <dbReference type="ARBA" id="ARBA00022692"/>
    </source>
</evidence>
<feature type="transmembrane region" description="Helical" evidence="8">
    <location>
        <begin position="361"/>
        <end position="379"/>
    </location>
</feature>
<evidence type="ECO:0000256" key="6">
    <source>
        <dbReference type="ARBA" id="ARBA00022989"/>
    </source>
</evidence>
<evidence type="ECO:0000256" key="4">
    <source>
        <dbReference type="ARBA" id="ARBA00022475"/>
    </source>
</evidence>
<dbReference type="GO" id="GO:0005886">
    <property type="term" value="C:plasma membrane"/>
    <property type="evidence" value="ECO:0007669"/>
    <property type="project" value="UniProtKB-SubCell"/>
</dbReference>
<dbReference type="PROSITE" id="PS00216">
    <property type="entry name" value="SUGAR_TRANSPORT_1"/>
    <property type="match status" value="1"/>
</dbReference>
<feature type="transmembrane region" description="Helical" evidence="8">
    <location>
        <begin position="271"/>
        <end position="296"/>
    </location>
</feature>
<gene>
    <name evidence="10" type="ORF">R50_0142</name>
</gene>
<dbReference type="EMBL" id="LR778114">
    <property type="protein sequence ID" value="CAB1127648.1"/>
    <property type="molecule type" value="Genomic_DNA"/>
</dbReference>
<dbReference type="Pfam" id="PF07690">
    <property type="entry name" value="MFS_1"/>
    <property type="match status" value="2"/>
</dbReference>
<evidence type="ECO:0000256" key="2">
    <source>
        <dbReference type="ARBA" id="ARBA00008537"/>
    </source>
</evidence>
<feature type="transmembrane region" description="Helical" evidence="8">
    <location>
        <begin position="116"/>
        <end position="137"/>
    </location>
</feature>
<feature type="transmembrane region" description="Helical" evidence="8">
    <location>
        <begin position="175"/>
        <end position="195"/>
    </location>
</feature>
<dbReference type="SUPFAM" id="SSF103473">
    <property type="entry name" value="MFS general substrate transporter"/>
    <property type="match status" value="1"/>
</dbReference>
<dbReference type="Proteomes" id="UP000503399">
    <property type="component" value="Chromosome"/>
</dbReference>
<dbReference type="PANTHER" id="PTHR42718">
    <property type="entry name" value="MAJOR FACILITATOR SUPERFAMILY MULTIDRUG TRANSPORTER MFSC"/>
    <property type="match status" value="1"/>
</dbReference>
<dbReference type="Gene3D" id="1.20.1250.20">
    <property type="entry name" value="MFS general substrate transporter like domains"/>
    <property type="match status" value="1"/>
</dbReference>
<protein>
    <submittedName>
        <fullName evidence="10">MFS domain-containing protein</fullName>
    </submittedName>
</protein>
<feature type="transmembrane region" description="Helical" evidence="8">
    <location>
        <begin position="233"/>
        <end position="250"/>
    </location>
</feature>
<evidence type="ECO:0000256" key="3">
    <source>
        <dbReference type="ARBA" id="ARBA00022448"/>
    </source>
</evidence>
<dbReference type="InterPro" id="IPR020846">
    <property type="entry name" value="MFS_dom"/>
</dbReference>
<keyword evidence="7 8" id="KW-0472">Membrane</keyword>
<feature type="transmembrane region" description="Helical" evidence="8">
    <location>
        <begin position="207"/>
        <end position="227"/>
    </location>
</feature>
<organism evidence="10 11">
    <name type="scientific">Candidatus Hydrogenisulfobacillus filiaventi</name>
    <dbReference type="NCBI Taxonomy" id="2707344"/>
    <lineage>
        <taxon>Bacteria</taxon>
        <taxon>Bacillati</taxon>
        <taxon>Bacillota</taxon>
        <taxon>Clostridia</taxon>
        <taxon>Eubacteriales</taxon>
        <taxon>Clostridiales Family XVII. Incertae Sedis</taxon>
        <taxon>Candidatus Hydrogenisulfobacillus</taxon>
    </lineage>
</organism>
<comment type="subcellular location">
    <subcellularLocation>
        <location evidence="1">Cell membrane</location>
        <topology evidence="1">Multi-pass membrane protein</topology>
    </subcellularLocation>
</comment>
<dbReference type="PRINTS" id="PR01036">
    <property type="entry name" value="TCRTETB"/>
</dbReference>
<feature type="transmembrane region" description="Helical" evidence="8">
    <location>
        <begin position="334"/>
        <end position="355"/>
    </location>
</feature>
<dbReference type="PROSITE" id="PS50850">
    <property type="entry name" value="MFS"/>
    <property type="match status" value="1"/>
</dbReference>
<dbReference type="InterPro" id="IPR005829">
    <property type="entry name" value="Sugar_transporter_CS"/>
</dbReference>
<dbReference type="NCBIfam" id="TIGR00711">
    <property type="entry name" value="efflux_EmrB"/>
    <property type="match status" value="1"/>
</dbReference>
<feature type="transmembrane region" description="Helical" evidence="8">
    <location>
        <begin position="443"/>
        <end position="468"/>
    </location>
</feature>
<evidence type="ECO:0000256" key="7">
    <source>
        <dbReference type="ARBA" id="ARBA00023136"/>
    </source>
</evidence>
<feature type="transmembrane region" description="Helical" evidence="8">
    <location>
        <begin position="51"/>
        <end position="74"/>
    </location>
</feature>
<comment type="similarity">
    <text evidence="2">Belongs to the major facilitator superfamily. EmrB family.</text>
</comment>
<keyword evidence="6 8" id="KW-1133">Transmembrane helix</keyword>
<keyword evidence="3" id="KW-0813">Transport</keyword>
<keyword evidence="5 8" id="KW-0812">Transmembrane</keyword>
<dbReference type="InterPro" id="IPR036259">
    <property type="entry name" value="MFS_trans_sf"/>
</dbReference>
<dbReference type="PANTHER" id="PTHR42718:SF9">
    <property type="entry name" value="MAJOR FACILITATOR SUPERFAMILY MULTIDRUG TRANSPORTER MFSC"/>
    <property type="match status" value="1"/>
</dbReference>
<dbReference type="InterPro" id="IPR004638">
    <property type="entry name" value="EmrB-like"/>
</dbReference>